<protein>
    <submittedName>
        <fullName evidence="1">Uncharacterized protein</fullName>
    </submittedName>
</protein>
<sequence length="682" mass="76626">MGGDQPNDNFATWLFDSPGSHNDAFDFNNVPFLDFGMEYASRDFWSFDQTQSSNVYDGLNNRSYSTPSVSSEQRFMDVVDANPHISISGGRREAIVMLLSLFMMKKKPRLDASVPTDSILYGAESGDWPNLTILALESCLRAFWRDTAAQVPVVHQPTFSANTCEPLLLVAMVALGAAARVRSKPRESVRDYRTFADFIATNLRWELFTHDHAQPPVHLWVAQTLLLLELYEKMHSTRQLHERAHIHHASTLTLLRRGSPMVGRSGSETPPSEAPTRPGSPNTSVPQHEFTTTAKPASDTRSWWKRWVANESMNRVVFAAFQMDTLHACMFGHSADILPHELRLPLPCDDSLWTAKSGQEVRRLENTFAMYRIKQPNFLDGLKRCLHGYEVQTHHFARMILMAGLLSVAWHINRREKHLQFVETIPSVQEQARWKSLLLQAFGHWRQSFSEVLGDTAHRSSGGSRDAPARDASDPTTLFHLAHLTMHVDIIDIQILSGPKRLIGRRVSDKDRASVLQRVKAWASSSVARHATLHAFKLLQATLCRSSNGGRMSDGSPGWTYSCRNDPFVYRPWILYLAGLTVWAYQYATSQSNNTPINTASFTTTGLPSQSSAADLAKQYISSCAVTDNEDRIPMLLSQEGCIAILHILAQDFVNAEAEILLEASKRVQECIRLLKEQAKPG</sequence>
<accession>A0ACC3MAG3</accession>
<gene>
    <name evidence="1" type="ORF">LTR37_021205</name>
</gene>
<reference evidence="1" key="1">
    <citation type="submission" date="2023-07" db="EMBL/GenBank/DDBJ databases">
        <title>Black Yeasts Isolated from many extreme environments.</title>
        <authorList>
            <person name="Coleine C."/>
            <person name="Stajich J.E."/>
            <person name="Selbmann L."/>
        </authorList>
    </citation>
    <scope>NUCLEOTIDE SEQUENCE</scope>
    <source>
        <strain evidence="1">CCFEE 5714</strain>
    </source>
</reference>
<keyword evidence="2" id="KW-1185">Reference proteome</keyword>
<evidence type="ECO:0000313" key="2">
    <source>
        <dbReference type="Proteomes" id="UP001281147"/>
    </source>
</evidence>
<evidence type="ECO:0000313" key="1">
    <source>
        <dbReference type="EMBL" id="KAK3680492.1"/>
    </source>
</evidence>
<dbReference type="Proteomes" id="UP001281147">
    <property type="component" value="Unassembled WGS sequence"/>
</dbReference>
<comment type="caution">
    <text evidence="1">The sequence shown here is derived from an EMBL/GenBank/DDBJ whole genome shotgun (WGS) entry which is preliminary data.</text>
</comment>
<name>A0ACC3MAG3_9PEZI</name>
<dbReference type="EMBL" id="JAUTXU010000448">
    <property type="protein sequence ID" value="KAK3680492.1"/>
    <property type="molecule type" value="Genomic_DNA"/>
</dbReference>
<organism evidence="1 2">
    <name type="scientific">Vermiconidia calcicola</name>
    <dbReference type="NCBI Taxonomy" id="1690605"/>
    <lineage>
        <taxon>Eukaryota</taxon>
        <taxon>Fungi</taxon>
        <taxon>Dikarya</taxon>
        <taxon>Ascomycota</taxon>
        <taxon>Pezizomycotina</taxon>
        <taxon>Dothideomycetes</taxon>
        <taxon>Dothideomycetidae</taxon>
        <taxon>Mycosphaerellales</taxon>
        <taxon>Extremaceae</taxon>
        <taxon>Vermiconidia</taxon>
    </lineage>
</organism>
<proteinExistence type="predicted"/>